<dbReference type="Pfam" id="PF00561">
    <property type="entry name" value="Abhydrolase_1"/>
    <property type="match status" value="1"/>
</dbReference>
<dbReference type="RefSeq" id="WP_377477479.1">
    <property type="nucleotide sequence ID" value="NZ_JBHLWO010000002.1"/>
</dbReference>
<dbReference type="InterPro" id="IPR029058">
    <property type="entry name" value="AB_hydrolase_fold"/>
</dbReference>
<evidence type="ECO:0000259" key="1">
    <source>
        <dbReference type="Pfam" id="PF00561"/>
    </source>
</evidence>
<dbReference type="InterPro" id="IPR050266">
    <property type="entry name" value="AB_hydrolase_sf"/>
</dbReference>
<dbReference type="PANTHER" id="PTHR43798">
    <property type="entry name" value="MONOACYLGLYCEROL LIPASE"/>
    <property type="match status" value="1"/>
</dbReference>
<keyword evidence="2" id="KW-0378">Hydrolase</keyword>
<reference evidence="2 3" key="1">
    <citation type="submission" date="2024-09" db="EMBL/GenBank/DDBJ databases">
        <authorList>
            <person name="Sun Q."/>
            <person name="Mori K."/>
        </authorList>
    </citation>
    <scope>NUCLEOTIDE SEQUENCE [LARGE SCALE GENOMIC DNA]</scope>
    <source>
        <strain evidence="2 3">CCM 7765</strain>
    </source>
</reference>
<feature type="domain" description="AB hydrolase-1" evidence="1">
    <location>
        <begin position="62"/>
        <end position="292"/>
    </location>
</feature>
<dbReference type="SUPFAM" id="SSF53474">
    <property type="entry name" value="alpha/beta-Hydrolases"/>
    <property type="match status" value="1"/>
</dbReference>
<dbReference type="Proteomes" id="UP001589774">
    <property type="component" value="Unassembled WGS sequence"/>
</dbReference>
<comment type="caution">
    <text evidence="2">The sequence shown here is derived from an EMBL/GenBank/DDBJ whole genome shotgun (WGS) entry which is preliminary data.</text>
</comment>
<evidence type="ECO:0000313" key="3">
    <source>
        <dbReference type="Proteomes" id="UP001589774"/>
    </source>
</evidence>
<dbReference type="GO" id="GO:0016787">
    <property type="term" value="F:hydrolase activity"/>
    <property type="evidence" value="ECO:0007669"/>
    <property type="project" value="UniProtKB-KW"/>
</dbReference>
<dbReference type="PRINTS" id="PR00111">
    <property type="entry name" value="ABHYDROLASE"/>
</dbReference>
<dbReference type="PANTHER" id="PTHR43798:SF5">
    <property type="entry name" value="MONOACYLGLYCEROL LIPASE ABHD6"/>
    <property type="match status" value="1"/>
</dbReference>
<dbReference type="EMBL" id="JBHLWO010000002">
    <property type="protein sequence ID" value="MFC0320324.1"/>
    <property type="molecule type" value="Genomic_DNA"/>
</dbReference>
<evidence type="ECO:0000313" key="2">
    <source>
        <dbReference type="EMBL" id="MFC0320324.1"/>
    </source>
</evidence>
<organism evidence="2 3">
    <name type="scientific">Olivibacter oleidegradans</name>
    <dbReference type="NCBI Taxonomy" id="760123"/>
    <lineage>
        <taxon>Bacteria</taxon>
        <taxon>Pseudomonadati</taxon>
        <taxon>Bacteroidota</taxon>
        <taxon>Sphingobacteriia</taxon>
        <taxon>Sphingobacteriales</taxon>
        <taxon>Sphingobacteriaceae</taxon>
        <taxon>Olivibacter</taxon>
    </lineage>
</organism>
<protein>
    <submittedName>
        <fullName evidence="2">Alpha/beta fold hydrolase</fullName>
    </submittedName>
</protein>
<proteinExistence type="predicted"/>
<accession>A0ABV6HP02</accession>
<dbReference type="Gene3D" id="3.40.50.1820">
    <property type="entry name" value="alpha/beta hydrolase"/>
    <property type="match status" value="1"/>
</dbReference>
<name>A0ABV6HP02_9SPHI</name>
<keyword evidence="3" id="KW-1185">Reference proteome</keyword>
<sequence>MKKIILSVLVALQLLSCKKEDGPQEGSNMDEIDYHQTASTQFIKVGEVKFAYRVLGKTDDIPLVMVSPLGSSMDDWDPAITNGLAEKNKVILFDLEGAGSSSGHTPENIPDMAKGVVAFIKALGYKKVNLLGFSMGGFISQQIILTEPTLVNKLILTGTGPKGSEGLSKLPELLESTANLSPEESFLHVGFTKSNASRQAGKRVYERIQKRVIDRDLPLSAQSATAELTAVLKWATPYPDALKELATVKQPVLIAQGQEDVPTPVINAIKMSEHIPNARLIVYKDAGHAAAFQYALDFVQQAIEFLNN</sequence>
<gene>
    <name evidence="2" type="ORF">ACFFI0_18500</name>
</gene>
<dbReference type="InterPro" id="IPR000073">
    <property type="entry name" value="AB_hydrolase_1"/>
</dbReference>